<dbReference type="AlphaFoldDB" id="A0A1G7NEG7"/>
<dbReference type="STRING" id="284577.SAMN05216571_101391"/>
<name>A0A1G7NEG7_9GAMM</name>
<reference evidence="1 2" key="1">
    <citation type="submission" date="2016-10" db="EMBL/GenBank/DDBJ databases">
        <authorList>
            <person name="de Groot N.N."/>
        </authorList>
    </citation>
    <scope>NUCLEOTIDE SEQUENCE [LARGE SCALE GENOMIC DNA]</scope>
    <source>
        <strain evidence="1 2">BH539</strain>
    </source>
</reference>
<keyword evidence="2" id="KW-1185">Reference proteome</keyword>
<evidence type="ECO:0000313" key="2">
    <source>
        <dbReference type="Proteomes" id="UP000198641"/>
    </source>
</evidence>
<gene>
    <name evidence="1" type="ORF">SAMN05216571_101391</name>
</gene>
<dbReference type="Proteomes" id="UP000198641">
    <property type="component" value="Unassembled WGS sequence"/>
</dbReference>
<accession>A0A1G7NEG7</accession>
<protein>
    <submittedName>
        <fullName evidence="1">Uncharacterized protein</fullName>
    </submittedName>
</protein>
<evidence type="ECO:0000313" key="1">
    <source>
        <dbReference type="EMBL" id="SDF72352.1"/>
    </source>
</evidence>
<sequence length="191" mass="21308">MGMAALELIARGGNVDYQRLSIGDLRKIARQEHPEHTDEAARVFVERIVDMEVERRTQHDDRLQGYGNVSPTALLGELPGGSGKAREPLAAMYDRGIKTHRSHEEAKRFIQAACLPDRQLLALLIQARKLDRRVKGQWGKSYDQIAANTGPYAQQLGWPPGMASGLYRKGQAIKDAAKAARAALIFQSRHW</sequence>
<dbReference type="EMBL" id="FNCI01000001">
    <property type="protein sequence ID" value="SDF72352.1"/>
    <property type="molecule type" value="Genomic_DNA"/>
</dbReference>
<proteinExistence type="predicted"/>
<organism evidence="1 2">
    <name type="scientific">Onishia taeanensis</name>
    <dbReference type="NCBI Taxonomy" id="284577"/>
    <lineage>
        <taxon>Bacteria</taxon>
        <taxon>Pseudomonadati</taxon>
        <taxon>Pseudomonadota</taxon>
        <taxon>Gammaproteobacteria</taxon>
        <taxon>Oceanospirillales</taxon>
        <taxon>Halomonadaceae</taxon>
        <taxon>Onishia</taxon>
    </lineage>
</organism>